<sequence>MAGSIIMAEERSGGMDMTATDGSLLISSQPHHSHDSLIATSESVNEPFKSTTQLLSAEDCKGKGTEELLHTTAASTEPNGVDLHEHSEQLQSDTHQEQSKESTVLDLSENARTRVKVYEMGSSSQWTDKGTGHVVCVFVETLAGFCLIVRSEVDGSVLMNVKLAHDILYQRQEDTLIVWSEPNVGDLALSFQEIVGCSEMWDHIFDIQSRLATNKIDTENLLLREEASVDGIQQMVVDLADPELKNLADIEFTISHSTRSAHVREQLAKFIIETGYIDKLLPLLELCEDLESTSDLFILSSILRSIIFLNDQKILEHILNEEVFTLVVGILEYDKDFPQTKANHREYLERHVHFKQVIPIANEKTIVRIKQTYRVQYLRDVVLARVLDEQTYTLLNSITYFNNLEIVQSFWKDDEFLEKLFSLLSQDHVSAEKKKEVILFLNDLSAMARTIQKQLRSEFYLALGNHGLFTVFEHTLGDTDELVRIASVAILHNILDHDPSLVRSFCLAQVEEGHRPLIDFVIEQFLNEPDSGLRSQISDCLRSILDTSGMDSVNNILVRSLGEANADNFQQLFYNSYCKVLFSPLTQLDKMPLVNQRDGSQVMVLDSRLVSICSHLCDLLCFVITQHAMFIKNFILRERLLRHTALLFRAKESHLRLSALRVLRTFIGTNDQFYYRILVQSDVFGPVFAALIDTRGKPNLFNSACLEFFETVRNAGSSRSIVTHIVEHFHKFFPALAYVDTFKQLHLAYEQQHEQVKNEDQAESATTDKSGADTSKLDKQPLQKDGWAKMDMNEEAYFSTFDEEEETVEVDAHATTTEPSTPAPTTESKLPVKRGPLVNYPDDDDDELDLIHTKRQASSKMGSKSTAQKFTISIGGTSENSLHTTDSCTALASNSSTENSSTTHESKGLMLEPLDSSLGSFENTLKKESRSENVESKSVETHSADKMTPLPAASHLNCDPPSTLRLQADHGSTLTSVMELMHQQYHEVLPASTKTSEQDDGMEDGLVGAKGLLTDEADRRPKKARVL</sequence>
<dbReference type="GO" id="GO:0006974">
    <property type="term" value="P:DNA damage response"/>
    <property type="evidence" value="ECO:0007669"/>
    <property type="project" value="TreeGrafter"/>
</dbReference>
<feature type="region of interest" description="Disordered" evidence="3">
    <location>
        <begin position="802"/>
        <end position="846"/>
    </location>
</feature>
<protein>
    <submittedName>
        <fullName evidence="6">Uncharacterized protein</fullName>
    </submittedName>
</protein>
<evidence type="ECO:0000313" key="7">
    <source>
        <dbReference type="Proteomes" id="UP000077115"/>
    </source>
</evidence>
<feature type="domain" description="PP4R3 EVH1-like" evidence="5">
    <location>
        <begin position="112"/>
        <end position="210"/>
    </location>
</feature>
<dbReference type="AlphaFoldDB" id="A0A177WJL4"/>
<dbReference type="STRING" id="403673.A0A177WJL4"/>
<dbReference type="InterPro" id="IPR011993">
    <property type="entry name" value="PH-like_dom_sf"/>
</dbReference>
<feature type="compositionally biased region" description="Polar residues" evidence="3">
    <location>
        <begin position="763"/>
        <end position="773"/>
    </location>
</feature>
<dbReference type="GO" id="GO:0030289">
    <property type="term" value="C:protein phosphatase 4 complex"/>
    <property type="evidence" value="ECO:0007669"/>
    <property type="project" value="TreeGrafter"/>
</dbReference>
<dbReference type="Gene3D" id="1.25.10.10">
    <property type="entry name" value="Leucine-rich Repeat Variant"/>
    <property type="match status" value="1"/>
</dbReference>
<reference evidence="6 7" key="1">
    <citation type="submission" date="2006-10" db="EMBL/GenBank/DDBJ databases">
        <title>The Genome Sequence of Batrachochytrium dendrobatidis JEL423.</title>
        <authorList>
            <consortium name="The Broad Institute Genome Sequencing Platform"/>
            <person name="Birren B."/>
            <person name="Lander E."/>
            <person name="Galagan J."/>
            <person name="Cuomo C."/>
            <person name="Devon K."/>
            <person name="Jaffe D."/>
            <person name="Butler J."/>
            <person name="Alvarez P."/>
            <person name="Gnerre S."/>
            <person name="Grabherr M."/>
            <person name="Kleber M."/>
            <person name="Mauceli E."/>
            <person name="Brockman W."/>
            <person name="Young S."/>
            <person name="LaButti K."/>
            <person name="Sykes S."/>
            <person name="DeCaprio D."/>
            <person name="Crawford M."/>
            <person name="Koehrsen M."/>
            <person name="Engels R."/>
            <person name="Montgomery P."/>
            <person name="Pearson M."/>
            <person name="Howarth C."/>
            <person name="Larson L."/>
            <person name="White J."/>
            <person name="O'Leary S."/>
            <person name="Kodira C."/>
            <person name="Zeng Q."/>
            <person name="Yandava C."/>
            <person name="Alvarado L."/>
            <person name="Longcore J."/>
            <person name="James T."/>
        </authorList>
    </citation>
    <scope>NUCLEOTIDE SEQUENCE [LARGE SCALE GENOMIC DNA]</scope>
    <source>
        <strain evidence="6 7">JEL423</strain>
    </source>
</reference>
<dbReference type="PANTHER" id="PTHR23318">
    <property type="entry name" value="ATP SYNTHASE GAMMA-RELATED"/>
    <property type="match status" value="1"/>
</dbReference>
<dbReference type="Pfam" id="PF04802">
    <property type="entry name" value="PP4R3"/>
    <property type="match status" value="1"/>
</dbReference>
<keyword evidence="2" id="KW-0539">Nucleus</keyword>
<evidence type="ECO:0000256" key="3">
    <source>
        <dbReference type="SAM" id="MobiDB-lite"/>
    </source>
</evidence>
<feature type="domain" description="Serine/threonine-protein phosphatase 4 regulatory subunit 3-like central" evidence="4">
    <location>
        <begin position="250"/>
        <end position="751"/>
    </location>
</feature>
<organism evidence="6 7">
    <name type="scientific">Batrachochytrium dendrobatidis (strain JEL423)</name>
    <dbReference type="NCBI Taxonomy" id="403673"/>
    <lineage>
        <taxon>Eukaryota</taxon>
        <taxon>Fungi</taxon>
        <taxon>Fungi incertae sedis</taxon>
        <taxon>Chytridiomycota</taxon>
        <taxon>Chytridiomycota incertae sedis</taxon>
        <taxon>Chytridiomycetes</taxon>
        <taxon>Rhizophydiales</taxon>
        <taxon>Rhizophydiales incertae sedis</taxon>
        <taxon>Batrachochytrium</taxon>
    </lineage>
</organism>
<dbReference type="Gene3D" id="2.30.29.30">
    <property type="entry name" value="Pleckstrin-homology domain (PH domain)/Phosphotyrosine-binding domain (PTB)"/>
    <property type="match status" value="1"/>
</dbReference>
<dbReference type="GO" id="GO:0072542">
    <property type="term" value="F:protein phosphatase activator activity"/>
    <property type="evidence" value="ECO:0007669"/>
    <property type="project" value="TreeGrafter"/>
</dbReference>
<dbReference type="PANTHER" id="PTHR23318:SF0">
    <property type="entry name" value="SERINE_THREONINE-PROTEIN PHOSPHATASE 4 REGULATORY SUBUNIT 3"/>
    <property type="match status" value="1"/>
</dbReference>
<dbReference type="InterPro" id="IPR055236">
    <property type="entry name" value="EVH1_PP4R3"/>
</dbReference>
<dbReference type="GO" id="GO:0005654">
    <property type="term" value="C:nucleoplasm"/>
    <property type="evidence" value="ECO:0007669"/>
    <property type="project" value="TreeGrafter"/>
</dbReference>
<feature type="region of interest" description="Disordered" evidence="3">
    <location>
        <begin position="992"/>
        <end position="1027"/>
    </location>
</feature>
<reference evidence="6 7" key="2">
    <citation type="submission" date="2016-05" db="EMBL/GenBank/DDBJ databases">
        <title>Lineage-specific infection strategies underlie the spectrum of fungal disease in amphibians.</title>
        <authorList>
            <person name="Cuomo C.A."/>
            <person name="Farrer R.A."/>
            <person name="James T."/>
            <person name="Longcore J."/>
            <person name="Birren B."/>
        </authorList>
    </citation>
    <scope>NUCLEOTIDE SEQUENCE [LARGE SCALE GENOMIC DNA]</scope>
    <source>
        <strain evidence="6 7">JEL423</strain>
    </source>
</reference>
<evidence type="ECO:0000259" key="5">
    <source>
        <dbReference type="Pfam" id="PF22972"/>
    </source>
</evidence>
<gene>
    <name evidence="6" type="ORF">BDEG_23489</name>
</gene>
<dbReference type="SUPFAM" id="SSF48371">
    <property type="entry name" value="ARM repeat"/>
    <property type="match status" value="1"/>
</dbReference>
<comment type="subcellular location">
    <subcellularLocation>
        <location evidence="1">Nucleus</location>
    </subcellularLocation>
</comment>
<dbReference type="SUPFAM" id="SSF50729">
    <property type="entry name" value="PH domain-like"/>
    <property type="match status" value="1"/>
</dbReference>
<dbReference type="OrthoDB" id="27483at2759"/>
<dbReference type="VEuPathDB" id="FungiDB:BDEG_23489"/>
<dbReference type="EMBL" id="DS022303">
    <property type="protein sequence ID" value="OAJ39660.1"/>
    <property type="molecule type" value="Genomic_DNA"/>
</dbReference>
<dbReference type="Pfam" id="PF22972">
    <property type="entry name" value="EVH1_PP4R3"/>
    <property type="match status" value="1"/>
</dbReference>
<feature type="region of interest" description="Disordered" evidence="3">
    <location>
        <begin position="891"/>
        <end position="915"/>
    </location>
</feature>
<feature type="compositionally biased region" description="Low complexity" evidence="3">
    <location>
        <begin position="813"/>
        <end position="828"/>
    </location>
</feature>
<dbReference type="InterPro" id="IPR016024">
    <property type="entry name" value="ARM-type_fold"/>
</dbReference>
<dbReference type="InterPro" id="IPR006887">
    <property type="entry name" value="P4R3-like_central_dom"/>
</dbReference>
<feature type="region of interest" description="Disordered" evidence="3">
    <location>
        <begin position="924"/>
        <end position="943"/>
    </location>
</feature>
<evidence type="ECO:0000256" key="2">
    <source>
        <dbReference type="ARBA" id="ARBA00023242"/>
    </source>
</evidence>
<proteinExistence type="predicted"/>
<dbReference type="eggNOG" id="KOG2175">
    <property type="taxonomic scope" value="Eukaryota"/>
</dbReference>
<evidence type="ECO:0000313" key="6">
    <source>
        <dbReference type="EMBL" id="OAJ39660.1"/>
    </source>
</evidence>
<dbReference type="InterPro" id="IPR051137">
    <property type="entry name" value="PP4R3-like"/>
</dbReference>
<feature type="compositionally biased region" description="Basic and acidic residues" evidence="3">
    <location>
        <begin position="775"/>
        <end position="789"/>
    </location>
</feature>
<name>A0A177WJL4_BATDL</name>
<evidence type="ECO:0000256" key="1">
    <source>
        <dbReference type="ARBA" id="ARBA00004123"/>
    </source>
</evidence>
<dbReference type="InterPro" id="IPR011989">
    <property type="entry name" value="ARM-like"/>
</dbReference>
<evidence type="ECO:0000259" key="4">
    <source>
        <dbReference type="Pfam" id="PF04802"/>
    </source>
</evidence>
<accession>A0A177WJL4</accession>
<dbReference type="Proteomes" id="UP000077115">
    <property type="component" value="Unassembled WGS sequence"/>
</dbReference>
<feature type="compositionally biased region" description="Low complexity" evidence="3">
    <location>
        <begin position="893"/>
        <end position="903"/>
    </location>
</feature>
<feature type="region of interest" description="Disordered" evidence="3">
    <location>
        <begin position="753"/>
        <end position="789"/>
    </location>
</feature>